<feature type="region of interest" description="Disordered" evidence="1">
    <location>
        <begin position="68"/>
        <end position="87"/>
    </location>
</feature>
<keyword evidence="2" id="KW-1133">Transmembrane helix</keyword>
<dbReference type="InParanoid" id="A0A2K1QW21"/>
<feature type="compositionally biased region" description="Low complexity" evidence="1">
    <location>
        <begin position="68"/>
        <end position="77"/>
    </location>
</feature>
<evidence type="ECO:0000313" key="5">
    <source>
        <dbReference type="Proteomes" id="UP000243797"/>
    </source>
</evidence>
<keyword evidence="5" id="KW-1185">Reference proteome</keyword>
<gene>
    <name evidence="4" type="ORF">CAC42_1829</name>
</gene>
<feature type="compositionally biased region" description="Basic and acidic residues" evidence="1">
    <location>
        <begin position="217"/>
        <end position="228"/>
    </location>
</feature>
<feature type="transmembrane region" description="Helical" evidence="2">
    <location>
        <begin position="110"/>
        <end position="130"/>
    </location>
</feature>
<accession>A0A2K1QW21</accession>
<organism evidence="4 5">
    <name type="scientific">Sphaceloma murrayae</name>
    <dbReference type="NCBI Taxonomy" id="2082308"/>
    <lineage>
        <taxon>Eukaryota</taxon>
        <taxon>Fungi</taxon>
        <taxon>Dikarya</taxon>
        <taxon>Ascomycota</taxon>
        <taxon>Pezizomycotina</taxon>
        <taxon>Dothideomycetes</taxon>
        <taxon>Dothideomycetidae</taxon>
        <taxon>Myriangiales</taxon>
        <taxon>Elsinoaceae</taxon>
        <taxon>Sphaceloma</taxon>
    </lineage>
</organism>
<sequence length="265" mass="28688">MPLIHDLSLLPSTLLVYLVFCLQPTHAQTVSSTLSNPTGTSITSSSSTRSRTWVTQTTTFTHLTNLPTLSSPSASTTQDPTIPGLPPTTGAYGRPALTPEDQKRDSLVNLYFVFLLLIIVLVGLVLWIYLRRKKSRLLAARDGRRDALERDLSSRLGEDNRGEGFFSRGFFSAGARAEQGRRRWLPSFGREEGLDERGEAPPPYKPRLSAETVVLREVGKPPDYEERAGSVGSPTVGGSTLRGSGEVGRSGSARSGGSTIAEGRT</sequence>
<proteinExistence type="predicted"/>
<protein>
    <submittedName>
        <fullName evidence="4">Uncharacterized protein</fullName>
    </submittedName>
</protein>
<feature type="region of interest" description="Disordered" evidence="1">
    <location>
        <begin position="30"/>
        <end position="49"/>
    </location>
</feature>
<dbReference type="EMBL" id="NKHZ01000033">
    <property type="protein sequence ID" value="PNS19093.1"/>
    <property type="molecule type" value="Genomic_DNA"/>
</dbReference>
<dbReference type="Proteomes" id="UP000243797">
    <property type="component" value="Unassembled WGS sequence"/>
</dbReference>
<keyword evidence="3" id="KW-0732">Signal</keyword>
<feature type="signal peptide" evidence="3">
    <location>
        <begin position="1"/>
        <end position="27"/>
    </location>
</feature>
<keyword evidence="2" id="KW-0472">Membrane</keyword>
<dbReference type="OrthoDB" id="4775599at2759"/>
<dbReference type="AlphaFoldDB" id="A0A2K1QW21"/>
<comment type="caution">
    <text evidence="4">The sequence shown here is derived from an EMBL/GenBank/DDBJ whole genome shotgun (WGS) entry which is preliminary data.</text>
</comment>
<evidence type="ECO:0000313" key="4">
    <source>
        <dbReference type="EMBL" id="PNS19093.1"/>
    </source>
</evidence>
<evidence type="ECO:0000256" key="2">
    <source>
        <dbReference type="SAM" id="Phobius"/>
    </source>
</evidence>
<feature type="region of interest" description="Disordered" evidence="1">
    <location>
        <begin position="192"/>
        <end position="265"/>
    </location>
</feature>
<keyword evidence="2" id="KW-0812">Transmembrane</keyword>
<evidence type="ECO:0000256" key="3">
    <source>
        <dbReference type="SAM" id="SignalP"/>
    </source>
</evidence>
<feature type="chain" id="PRO_5014373181" evidence="3">
    <location>
        <begin position="28"/>
        <end position="265"/>
    </location>
</feature>
<reference evidence="4 5" key="1">
    <citation type="submission" date="2017-06" db="EMBL/GenBank/DDBJ databases">
        <title>Draft genome sequence of a variant of Elsinoe murrayae.</title>
        <authorList>
            <person name="Cheng Q."/>
        </authorList>
    </citation>
    <scope>NUCLEOTIDE SEQUENCE [LARGE SCALE GENOMIC DNA]</scope>
    <source>
        <strain evidence="4 5">CQ-2017a</strain>
    </source>
</reference>
<feature type="compositionally biased region" description="Low complexity" evidence="1">
    <location>
        <begin position="229"/>
        <end position="258"/>
    </location>
</feature>
<evidence type="ECO:0000256" key="1">
    <source>
        <dbReference type="SAM" id="MobiDB-lite"/>
    </source>
</evidence>
<feature type="compositionally biased region" description="Low complexity" evidence="1">
    <location>
        <begin position="35"/>
        <end position="49"/>
    </location>
</feature>
<name>A0A2K1QW21_9PEZI</name>